<name>A0AAD9ZX60_9ROSI</name>
<sequence>MSLQYRNQKKHLYGREFQFPKLQNITKPKRRVPKRGSNGELIDIGGGGRLDVEVNGVVRGGPREHESSVLGLFVVFEIGGAYVDARAAFKRREKGGGDVGAHPVSDPIQLITRHEAAALLHR</sequence>
<proteinExistence type="predicted"/>
<evidence type="ECO:0000313" key="1">
    <source>
        <dbReference type="EMBL" id="KAK3194589.1"/>
    </source>
</evidence>
<keyword evidence="2" id="KW-1185">Reference proteome</keyword>
<reference evidence="1" key="1">
    <citation type="journal article" date="2023" name="Plant J.">
        <title>Genome sequences and population genomics provide insights into the demographic history, inbreeding, and mutation load of two 'living fossil' tree species of Dipteronia.</title>
        <authorList>
            <person name="Feng Y."/>
            <person name="Comes H.P."/>
            <person name="Chen J."/>
            <person name="Zhu S."/>
            <person name="Lu R."/>
            <person name="Zhang X."/>
            <person name="Li P."/>
            <person name="Qiu J."/>
            <person name="Olsen K.M."/>
            <person name="Qiu Y."/>
        </authorList>
    </citation>
    <scope>NUCLEOTIDE SEQUENCE</scope>
    <source>
        <strain evidence="1">NBL</strain>
    </source>
</reference>
<comment type="caution">
    <text evidence="1">The sequence shown here is derived from an EMBL/GenBank/DDBJ whole genome shotgun (WGS) entry which is preliminary data.</text>
</comment>
<organism evidence="1 2">
    <name type="scientific">Dipteronia sinensis</name>
    <dbReference type="NCBI Taxonomy" id="43782"/>
    <lineage>
        <taxon>Eukaryota</taxon>
        <taxon>Viridiplantae</taxon>
        <taxon>Streptophyta</taxon>
        <taxon>Embryophyta</taxon>
        <taxon>Tracheophyta</taxon>
        <taxon>Spermatophyta</taxon>
        <taxon>Magnoliopsida</taxon>
        <taxon>eudicotyledons</taxon>
        <taxon>Gunneridae</taxon>
        <taxon>Pentapetalae</taxon>
        <taxon>rosids</taxon>
        <taxon>malvids</taxon>
        <taxon>Sapindales</taxon>
        <taxon>Sapindaceae</taxon>
        <taxon>Hippocastanoideae</taxon>
        <taxon>Acereae</taxon>
        <taxon>Dipteronia</taxon>
    </lineage>
</organism>
<dbReference type="EMBL" id="JANJYJ010000008">
    <property type="protein sequence ID" value="KAK3194589.1"/>
    <property type="molecule type" value="Genomic_DNA"/>
</dbReference>
<protein>
    <submittedName>
        <fullName evidence="1">Uncharacterized protein</fullName>
    </submittedName>
</protein>
<gene>
    <name evidence="1" type="ORF">Dsin_025899</name>
</gene>
<dbReference type="Proteomes" id="UP001281410">
    <property type="component" value="Unassembled WGS sequence"/>
</dbReference>
<accession>A0AAD9ZX60</accession>
<dbReference type="AlphaFoldDB" id="A0AAD9ZX60"/>
<evidence type="ECO:0000313" key="2">
    <source>
        <dbReference type="Proteomes" id="UP001281410"/>
    </source>
</evidence>